<evidence type="ECO:0000313" key="2">
    <source>
        <dbReference type="EMBL" id="AFZ24766.1"/>
    </source>
</evidence>
<dbReference type="HOGENOM" id="CLU_136180_1_0_3"/>
<evidence type="ECO:0000256" key="1">
    <source>
        <dbReference type="SAM" id="MobiDB-lite"/>
    </source>
</evidence>
<organism evidence="2 3">
    <name type="scientific">Cylindrospermum stagnale PCC 7417</name>
    <dbReference type="NCBI Taxonomy" id="56107"/>
    <lineage>
        <taxon>Bacteria</taxon>
        <taxon>Bacillati</taxon>
        <taxon>Cyanobacteriota</taxon>
        <taxon>Cyanophyceae</taxon>
        <taxon>Nostocales</taxon>
        <taxon>Nostocaceae</taxon>
        <taxon>Cylindrospermum</taxon>
    </lineage>
</organism>
<dbReference type="eggNOG" id="ENOG5030MV9">
    <property type="taxonomic scope" value="Bacteria"/>
</dbReference>
<dbReference type="RefSeq" id="WP_015208020.1">
    <property type="nucleotide sequence ID" value="NC_019757.1"/>
</dbReference>
<protein>
    <submittedName>
        <fullName evidence="2">KGK domain protein</fullName>
    </submittedName>
</protein>
<dbReference type="OrthoDB" id="454733at2"/>
<proteinExistence type="predicted"/>
<name>K9WY84_9NOST</name>
<accession>K9WY84</accession>
<reference evidence="2 3" key="1">
    <citation type="submission" date="2012-06" db="EMBL/GenBank/DDBJ databases">
        <title>Finished chromosome of genome of Cylindrospermum stagnale PCC 7417.</title>
        <authorList>
            <consortium name="US DOE Joint Genome Institute"/>
            <person name="Gugger M."/>
            <person name="Coursin T."/>
            <person name="Rippka R."/>
            <person name="Tandeau De Marsac N."/>
            <person name="Huntemann M."/>
            <person name="Wei C.-L."/>
            <person name="Han J."/>
            <person name="Detter J.C."/>
            <person name="Han C."/>
            <person name="Tapia R."/>
            <person name="Chen A."/>
            <person name="Kyrpides N."/>
            <person name="Mavromatis K."/>
            <person name="Markowitz V."/>
            <person name="Szeto E."/>
            <person name="Ivanova N."/>
            <person name="Pagani I."/>
            <person name="Pati A."/>
            <person name="Goodwin L."/>
            <person name="Nordberg H.P."/>
            <person name="Cantor M.N."/>
            <person name="Hua S.X."/>
            <person name="Woyke T."/>
            <person name="Kerfeld C.A."/>
        </authorList>
    </citation>
    <scope>NUCLEOTIDE SEQUENCE [LARGE SCALE GENOMIC DNA]</scope>
    <source>
        <strain evidence="2 3">PCC 7417</strain>
    </source>
</reference>
<dbReference type="EMBL" id="CP003642">
    <property type="protein sequence ID" value="AFZ24766.1"/>
    <property type="molecule type" value="Genomic_DNA"/>
</dbReference>
<keyword evidence="3" id="KW-1185">Reference proteome</keyword>
<gene>
    <name evidence="2" type="ORF">Cylst_2560</name>
</gene>
<dbReference type="STRING" id="56107.Cylst_2560"/>
<feature type="region of interest" description="Disordered" evidence="1">
    <location>
        <begin position="77"/>
        <end position="106"/>
    </location>
</feature>
<dbReference type="Proteomes" id="UP000010475">
    <property type="component" value="Chromosome"/>
</dbReference>
<dbReference type="KEGG" id="csg:Cylst_2560"/>
<dbReference type="InterPro" id="IPR014971">
    <property type="entry name" value="KGK"/>
</dbReference>
<sequence>MNVITLKDDDVVCINVSQNFTKTTTSKVSEVKYSMITEWLKGLGNWMGDGVDGSLLLSEGGGWQKGRFRLRMEFIPNQPKASPKPPDDSLSLQPQSPLDDLRANLS</sequence>
<dbReference type="Pfam" id="PF08872">
    <property type="entry name" value="KGK"/>
    <property type="match status" value="1"/>
</dbReference>
<evidence type="ECO:0000313" key="3">
    <source>
        <dbReference type="Proteomes" id="UP000010475"/>
    </source>
</evidence>
<dbReference type="AlphaFoldDB" id="K9WY84"/>